<dbReference type="AlphaFoldDB" id="A0A174B184"/>
<organism evidence="1 2">
    <name type="scientific">Blautia wexlerae</name>
    <dbReference type="NCBI Taxonomy" id="418240"/>
    <lineage>
        <taxon>Bacteria</taxon>
        <taxon>Bacillati</taxon>
        <taxon>Bacillota</taxon>
        <taxon>Clostridia</taxon>
        <taxon>Lachnospirales</taxon>
        <taxon>Lachnospiraceae</taxon>
        <taxon>Blautia</taxon>
    </lineage>
</organism>
<name>A0A174B184_9FIRM</name>
<proteinExistence type="predicted"/>
<reference evidence="1 2" key="1">
    <citation type="submission" date="2015-09" db="EMBL/GenBank/DDBJ databases">
        <authorList>
            <consortium name="Pathogen Informatics"/>
        </authorList>
    </citation>
    <scope>NUCLEOTIDE SEQUENCE [LARGE SCALE GENOMIC DNA]</scope>
    <source>
        <strain evidence="1 2">2789STDY5834863</strain>
    </source>
</reference>
<dbReference type="RefSeq" id="WP_055200070.1">
    <property type="nucleotide sequence ID" value="NZ_BTHH01000009.1"/>
</dbReference>
<protein>
    <submittedName>
        <fullName evidence="1">Uncharacterized protein</fullName>
    </submittedName>
</protein>
<evidence type="ECO:0000313" key="1">
    <source>
        <dbReference type="EMBL" id="CUN93405.1"/>
    </source>
</evidence>
<evidence type="ECO:0000313" key="2">
    <source>
        <dbReference type="Proteomes" id="UP000095431"/>
    </source>
</evidence>
<accession>A0A174B184</accession>
<sequence>MKYPEEMYIDSQIFAGDMDGSESNLTEKVVKIRNSRLCCVCEKQVPKGERMLNQKAIVEGQGWRSCYICLPCVENWLEESGQVEDGGVNERNSF</sequence>
<gene>
    <name evidence="1" type="ORF">ERS852478_01415</name>
</gene>
<dbReference type="Proteomes" id="UP000095431">
    <property type="component" value="Unassembled WGS sequence"/>
</dbReference>
<dbReference type="EMBL" id="CYZN01000008">
    <property type="protein sequence ID" value="CUN93405.1"/>
    <property type="molecule type" value="Genomic_DNA"/>
</dbReference>